<accession>A0AAD5V503</accession>
<protein>
    <submittedName>
        <fullName evidence="1">Uncharacterized protein</fullName>
    </submittedName>
</protein>
<gene>
    <name evidence="1" type="ORF">NLI96_g5355</name>
</gene>
<name>A0AAD5V503_9APHY</name>
<proteinExistence type="predicted"/>
<keyword evidence="2" id="KW-1185">Reference proteome</keyword>
<dbReference type="EMBL" id="JANAWD010000174">
    <property type="protein sequence ID" value="KAJ3484841.1"/>
    <property type="molecule type" value="Genomic_DNA"/>
</dbReference>
<organism evidence="1 2">
    <name type="scientific">Meripilus lineatus</name>
    <dbReference type="NCBI Taxonomy" id="2056292"/>
    <lineage>
        <taxon>Eukaryota</taxon>
        <taxon>Fungi</taxon>
        <taxon>Dikarya</taxon>
        <taxon>Basidiomycota</taxon>
        <taxon>Agaricomycotina</taxon>
        <taxon>Agaricomycetes</taxon>
        <taxon>Polyporales</taxon>
        <taxon>Meripilaceae</taxon>
        <taxon>Meripilus</taxon>
    </lineage>
</organism>
<comment type="caution">
    <text evidence="1">The sequence shown here is derived from an EMBL/GenBank/DDBJ whole genome shotgun (WGS) entry which is preliminary data.</text>
</comment>
<evidence type="ECO:0000313" key="2">
    <source>
        <dbReference type="Proteomes" id="UP001212997"/>
    </source>
</evidence>
<evidence type="ECO:0000313" key="1">
    <source>
        <dbReference type="EMBL" id="KAJ3484841.1"/>
    </source>
</evidence>
<dbReference type="Proteomes" id="UP001212997">
    <property type="component" value="Unassembled WGS sequence"/>
</dbReference>
<sequence length="297" mass="33196">MKVSPLPQFPSVKGRKTLPPSQLALLRQNILVALDQILSQPVSTHIVTSSLAFVSSYARDHAAGILESLIWESEPKSQYGPKLEQVDQEIHRKTFLLAERISFSLDFQTLLDLSVVYGFKNPKRIRALFDIAFNKNPVLIGQVQKEVAPSFIELLRFSQTGLYGLRKLSHLILSALRPSPSACIGSFARIIPFIVSIAHVYQHDLTNISQSYGGFHSQSSSPNAALDDWQRIILDTKVALLDSFHILISHVFSDVAASQGNHPELSAAENAFDIIYARRVVKALVWFGRSRDDLPRR</sequence>
<dbReference type="AlphaFoldDB" id="A0AAD5V503"/>
<reference evidence="1" key="1">
    <citation type="submission" date="2022-07" db="EMBL/GenBank/DDBJ databases">
        <title>Genome Sequence of Physisporinus lineatus.</title>
        <authorList>
            <person name="Buettner E."/>
        </authorList>
    </citation>
    <scope>NUCLEOTIDE SEQUENCE</scope>
    <source>
        <strain evidence="1">VT162</strain>
    </source>
</reference>